<evidence type="ECO:0000259" key="4">
    <source>
        <dbReference type="Pfam" id="PF05716"/>
    </source>
</evidence>
<dbReference type="GO" id="GO:0005739">
    <property type="term" value="C:mitochondrion"/>
    <property type="evidence" value="ECO:0007669"/>
    <property type="project" value="TreeGrafter"/>
</dbReference>
<feature type="compositionally biased region" description="Basic and acidic residues" evidence="3">
    <location>
        <begin position="1510"/>
        <end position="1532"/>
    </location>
</feature>
<dbReference type="Ensembl" id="ENSCMUT00000008898.2">
    <property type="protein sequence ID" value="ENSCMUP00000008261.2"/>
    <property type="gene ID" value="ENSCMUG00000005368.2"/>
</dbReference>
<feature type="compositionally biased region" description="Low complexity" evidence="3">
    <location>
        <begin position="1593"/>
        <end position="1603"/>
    </location>
</feature>
<dbReference type="PANTHER" id="PTHR10226:SF7">
    <property type="entry name" value="A-KINASE ANCHOR PROTEIN SPHKAP"/>
    <property type="match status" value="1"/>
</dbReference>
<feature type="compositionally biased region" description="Basic and acidic residues" evidence="3">
    <location>
        <begin position="434"/>
        <end position="463"/>
    </location>
</feature>
<evidence type="ECO:0000256" key="2">
    <source>
        <dbReference type="ARBA" id="ARBA00022553"/>
    </source>
</evidence>
<keyword evidence="2" id="KW-0597">Phosphoprotein</keyword>
<dbReference type="OMA" id="VNVFANE"/>
<reference evidence="6" key="1">
    <citation type="submission" date="2019-10" db="EMBL/GenBank/DDBJ databases">
        <title>Corvus moneduloides (New Caledonian crow) genome, bCorMon1, primary haplotype.</title>
        <authorList>
            <person name="Rutz C."/>
            <person name="Fungtammasan C."/>
            <person name="Mountcastle J."/>
            <person name="Formenti G."/>
            <person name="Chow W."/>
            <person name="Howe K."/>
            <person name="Steele M.P."/>
            <person name="Fernandes J."/>
            <person name="Gilbert M.T.P."/>
            <person name="Fedrigo O."/>
            <person name="Jarvis E.D."/>
            <person name="Gemmell N."/>
        </authorList>
    </citation>
    <scope>NUCLEOTIDE SEQUENCE [LARGE SCALE GENOMIC DNA]</scope>
</reference>
<dbReference type="Proteomes" id="UP000694553">
    <property type="component" value="Unassembled WGS sequence"/>
</dbReference>
<gene>
    <name evidence="5" type="primary">SPHKAP</name>
</gene>
<comment type="similarity">
    <text evidence="1">Belongs to the AKAP110 family.</text>
</comment>
<feature type="region of interest" description="Disordered" evidence="3">
    <location>
        <begin position="1470"/>
        <end position="1618"/>
    </location>
</feature>
<reference evidence="5" key="3">
    <citation type="submission" date="2025-09" db="UniProtKB">
        <authorList>
            <consortium name="Ensembl"/>
        </authorList>
    </citation>
    <scope>IDENTIFICATION</scope>
</reference>
<protein>
    <submittedName>
        <fullName evidence="5">SPHK1 interactor, AKAP domain containing</fullName>
    </submittedName>
</protein>
<dbReference type="Pfam" id="PF05716">
    <property type="entry name" value="AKAP_110"/>
    <property type="match status" value="1"/>
</dbReference>
<organism evidence="5 6">
    <name type="scientific">Corvus moneduloides</name>
    <name type="common">New Caledonian crow</name>
    <dbReference type="NCBI Taxonomy" id="1196302"/>
    <lineage>
        <taxon>Eukaryota</taxon>
        <taxon>Metazoa</taxon>
        <taxon>Chordata</taxon>
        <taxon>Craniata</taxon>
        <taxon>Vertebrata</taxon>
        <taxon>Euteleostomi</taxon>
        <taxon>Archelosauria</taxon>
        <taxon>Archosauria</taxon>
        <taxon>Dinosauria</taxon>
        <taxon>Saurischia</taxon>
        <taxon>Theropoda</taxon>
        <taxon>Coelurosauria</taxon>
        <taxon>Aves</taxon>
        <taxon>Neognathae</taxon>
        <taxon>Neoaves</taxon>
        <taxon>Telluraves</taxon>
        <taxon>Australaves</taxon>
        <taxon>Passeriformes</taxon>
        <taxon>Corvoidea</taxon>
        <taxon>Corvidae</taxon>
        <taxon>Corvus</taxon>
    </lineage>
</organism>
<dbReference type="InterPro" id="IPR018292">
    <property type="entry name" value="AKAP_110_C"/>
</dbReference>
<dbReference type="PANTHER" id="PTHR10226">
    <property type="entry name" value="A KINASE ANCHOR PROTEIN"/>
    <property type="match status" value="1"/>
</dbReference>
<evidence type="ECO:0000313" key="6">
    <source>
        <dbReference type="Proteomes" id="UP000694553"/>
    </source>
</evidence>
<evidence type="ECO:0000256" key="3">
    <source>
        <dbReference type="SAM" id="MobiDB-lite"/>
    </source>
</evidence>
<feature type="region of interest" description="Disordered" evidence="3">
    <location>
        <begin position="886"/>
        <end position="946"/>
    </location>
</feature>
<evidence type="ECO:0000313" key="5">
    <source>
        <dbReference type="Ensembl" id="ENSCMUP00000008261.2"/>
    </source>
</evidence>
<sequence length="1782" mass="196818">MLVCHHLRQPERNPRHSNHMVYGDEHHDIRNKDRARIARFSLESPSTSLFPHCSQSTTPASSAAVLNSCSRYIPPANSSRPAAASRMSRPGTGCQAAVRSNFESPLMHEVPEHQGSSTESSASSLGSSVTACKKILCSNSLLESTDYWLQNQRTPCQIGFLEDKSESNCASVCFVNLDANRDDCNDEQVKQKLISVSPNLPKLISSMNVQPPKENEIVLLSGLTSGNLQADYEVPQCPWLADVCLVQCARGDRRNSASCIIFEINKFLIGLELVQERQLQIETRVLKPEDDTNCSVSSIEEDFLTASEHLEDDNEADEYKAGHEKLNVSEASSDVKKNKGKGFENIHYRKARLPFILEGNCINKDNAATQVSETVNLVAEDGISQPEDKSDQEILWQKELAEKGTSSFSTTDFTSEVENSALKLEDVSVTKMAKEELEPLGDPKTKQSSKTDGKDGAAIRKTDPPSQNEQATTGQYATNLAESVLQDAFIRLSQSRPSFSEEAAVSISVGSSCKSEDFSASRSWNELPKIVIVQSPDSSENVPDWPGSAFPGLSHWAEAESSAEVSDYFEEEHSNGHDQSALEVALACAATVIGTISSPQAAEKFRQDQEVTDSRSGVAANEEVHTASSQLLDDCAGTEYSFPSALCGMTQVASAVAICGLGETKEEKYPATSSGLLSAAQASAAITLHCSIAVGSSMEKLNESIAEALLKEASVILTKPNTYKNVGHFMESINGKIIETAARPHIPRADGVIRDELAQNLSSIILRHSMEEVRKKRQLQPHSENGSSTQDIFTETANELLFNIIYFTCKKMNDIRQVEECSPLFPEGTKAEKVTRAEGWPTLARAGETSHSPLDHSAAKTFGTSYSTSTIKDLEKVTSTWKSNIKDVNSNKDSTLNSEPSGDTGHNTLSGKISPKKRYLKRTARDCYKSPNQSNSHHQKKDYRSFSDRENTFANSECRHGVQEQLSSSATINTENQAKIKCDSVLNNDVQLSLSLLGNHVLLPSQPVLQVKNSRDKYCITDFAEELAETVVSMATEIAAICLENSNGKQPWFCAWKKGNEYLVTQSLSCRTMKRKKETHTSGSVVRKHRAPRLSEIKRKTDEHPELKERLMNRVVDDSINLEDTPDSVNLFANEVAAKIMNLTELSMVDSIWQGPNHPRNRLHCERWSRAKASSCESIPEEDSDSKASFNTLGLMNSFGHSLSQTSSVSKQSSCESITDEFSRFMVNQMENEGRGFDLLLDYYAGKNANNILTSALQQVAKKNGHLNVRPSCPSKQSSTESITEEFYRYMLREIEKENKDNPPSSRNSKDWCGSLLAPSLRSPFCFRQSSMPDSRSSGSRLTVNVPIKANSLDGFAHHRQDSLSVQPVSAVASAGLCKSDSCLYQRGKTDQITDMLIHETWASSIESLMRKNKIIADEAEAAEADQFYSDSPPHVEQYAKRLAANIVESGKSLIVVQQDSFDYTSREHMLESKHPQSITQIQSKPKMEEVDVDEEKEHVKSPGSFPAGQHREVPLIQIETDHRDEPDKDLESLTSCGPSGKGHQSKEKPPEAVDGKHMVSSSPVNSNSPQSRSDAEIIGETKTAEDFPTHLSSSEESTGSWSQLANDEDNPDDTSSYLQLSEHSLSNGNSSTTSSLGIMDLEIYQENVSSSPMINELVEEKGFLKEQTENTEESTSELSVGTANCQKDLLVINFDLEPECPDVELRATLQWIAASELGIPTIYFKKSQENRIEKFLDVVQLVQRKSWKVGDIFQAVVQYCKLSEEGREMTPSLFDWLLELG</sequence>
<feature type="domain" description="A-kinase anchor 110kDa C-terminal" evidence="4">
    <location>
        <begin position="1690"/>
        <end position="1778"/>
    </location>
</feature>
<proteinExistence type="inferred from homology"/>
<dbReference type="GO" id="GO:0051018">
    <property type="term" value="F:protein kinase A binding"/>
    <property type="evidence" value="ECO:0007669"/>
    <property type="project" value="TreeGrafter"/>
</dbReference>
<feature type="compositionally biased region" description="Polar residues" evidence="3">
    <location>
        <begin position="886"/>
        <end position="911"/>
    </location>
</feature>
<reference evidence="5" key="2">
    <citation type="submission" date="2025-08" db="UniProtKB">
        <authorList>
            <consortium name="Ensembl"/>
        </authorList>
    </citation>
    <scope>IDENTIFICATION</scope>
</reference>
<name>A0A8C3DQC3_CORMO</name>
<feature type="region of interest" description="Disordered" evidence="3">
    <location>
        <begin position="434"/>
        <end position="472"/>
    </location>
</feature>
<feature type="compositionally biased region" description="Basic and acidic residues" evidence="3">
    <location>
        <begin position="1545"/>
        <end position="1558"/>
    </location>
</feature>
<dbReference type="InterPro" id="IPR008382">
    <property type="entry name" value="SPHK1-interactor_AKAP_110"/>
</dbReference>
<evidence type="ECO:0000256" key="1">
    <source>
        <dbReference type="ARBA" id="ARBA00005764"/>
    </source>
</evidence>
<accession>A0A8C3DQC3</accession>
<keyword evidence="6" id="KW-1185">Reference proteome</keyword>
<feature type="compositionally biased region" description="Low complexity" evidence="3">
    <location>
        <begin position="1560"/>
        <end position="1573"/>
    </location>
</feature>
<accession>A0A8U7NUE4</accession>
<feature type="compositionally biased region" description="Basic and acidic residues" evidence="3">
    <location>
        <begin position="1486"/>
        <end position="1501"/>
    </location>
</feature>